<dbReference type="AlphaFoldDB" id="A0A4S8LZ72"/>
<reference evidence="2 3" key="1">
    <citation type="journal article" date="2019" name="Nat. Ecol. Evol.">
        <title>Megaphylogeny resolves global patterns of mushroom evolution.</title>
        <authorList>
            <person name="Varga T."/>
            <person name="Krizsan K."/>
            <person name="Foldi C."/>
            <person name="Dima B."/>
            <person name="Sanchez-Garcia M."/>
            <person name="Sanchez-Ramirez S."/>
            <person name="Szollosi G.J."/>
            <person name="Szarkandi J.G."/>
            <person name="Papp V."/>
            <person name="Albert L."/>
            <person name="Andreopoulos W."/>
            <person name="Angelini C."/>
            <person name="Antonin V."/>
            <person name="Barry K.W."/>
            <person name="Bougher N.L."/>
            <person name="Buchanan P."/>
            <person name="Buyck B."/>
            <person name="Bense V."/>
            <person name="Catcheside P."/>
            <person name="Chovatia M."/>
            <person name="Cooper J."/>
            <person name="Damon W."/>
            <person name="Desjardin D."/>
            <person name="Finy P."/>
            <person name="Geml J."/>
            <person name="Haridas S."/>
            <person name="Hughes K."/>
            <person name="Justo A."/>
            <person name="Karasinski D."/>
            <person name="Kautmanova I."/>
            <person name="Kiss B."/>
            <person name="Kocsube S."/>
            <person name="Kotiranta H."/>
            <person name="LaButti K.M."/>
            <person name="Lechner B.E."/>
            <person name="Liimatainen K."/>
            <person name="Lipzen A."/>
            <person name="Lukacs Z."/>
            <person name="Mihaltcheva S."/>
            <person name="Morgado L.N."/>
            <person name="Niskanen T."/>
            <person name="Noordeloos M.E."/>
            <person name="Ohm R.A."/>
            <person name="Ortiz-Santana B."/>
            <person name="Ovrebo C."/>
            <person name="Racz N."/>
            <person name="Riley R."/>
            <person name="Savchenko A."/>
            <person name="Shiryaev A."/>
            <person name="Soop K."/>
            <person name="Spirin V."/>
            <person name="Szebenyi C."/>
            <person name="Tomsovsky M."/>
            <person name="Tulloss R.E."/>
            <person name="Uehling J."/>
            <person name="Grigoriev I.V."/>
            <person name="Vagvolgyi C."/>
            <person name="Papp T."/>
            <person name="Martin F.M."/>
            <person name="Miettinen O."/>
            <person name="Hibbett D.S."/>
            <person name="Nagy L.G."/>
        </authorList>
    </citation>
    <scope>NUCLEOTIDE SEQUENCE [LARGE SCALE GENOMIC DNA]</scope>
    <source>
        <strain evidence="2 3">CBS 962.96</strain>
    </source>
</reference>
<evidence type="ECO:0000313" key="3">
    <source>
        <dbReference type="Proteomes" id="UP000297245"/>
    </source>
</evidence>
<keyword evidence="3" id="KW-1185">Reference proteome</keyword>
<evidence type="ECO:0008006" key="4">
    <source>
        <dbReference type="Google" id="ProtNLM"/>
    </source>
</evidence>
<accession>A0A4S8LZ72</accession>
<evidence type="ECO:0000313" key="2">
    <source>
        <dbReference type="EMBL" id="THU95034.1"/>
    </source>
</evidence>
<name>A0A4S8LZ72_DENBC</name>
<feature type="region of interest" description="Disordered" evidence="1">
    <location>
        <begin position="1"/>
        <end position="29"/>
    </location>
</feature>
<protein>
    <recommendedName>
        <fullName evidence="4">Arrestin-like N-terminal domain-containing protein</fullName>
    </recommendedName>
</protein>
<gene>
    <name evidence="2" type="ORF">K435DRAFT_142131</name>
</gene>
<proteinExistence type="predicted"/>
<dbReference type="OrthoDB" id="3252135at2759"/>
<dbReference type="Proteomes" id="UP000297245">
    <property type="component" value="Unassembled WGS sequence"/>
</dbReference>
<dbReference type="EMBL" id="ML179210">
    <property type="protein sequence ID" value="THU95034.1"/>
    <property type="molecule type" value="Genomic_DNA"/>
</dbReference>
<evidence type="ECO:0000256" key="1">
    <source>
        <dbReference type="SAM" id="MobiDB-lite"/>
    </source>
</evidence>
<sequence>MSLPASISRLPSYTPSSPPPSYFPDPTNGEQRIYASGRIRSRPTGIYTKKSSGITVALTEQDSSKPFYDRQGIVNGFILAEDRKAISEVQIELIGEMDLSVPEYGAGNVTLFQNVHTLWKLSSESDQPSSRSNICPNTIPFACIFPLTFVSNAKDPTSARNSLPPSLDISFLGTLSASVKYLLKVRVIYERYPPFHLWNRVKTTSLSLNYYPRSRPPYPLNLGPDLFTDLKIAPEEWHQTISVVKSNREDVVSSVDCHLFVPSLRIYGLADTIPVHIGLTGCPRSLRHFLYSPDSDELRAKNLSNPGSLMSVQIIRQVCVKVDGIKAVRSTVIGEGKVREVPPHIDEFVQLEYDEERVTLHWEGEVRCFETTTLGGFSTSHLSLKDFIILRVNPVSTDSGFSSHQVEVSIKLVTDSAGIDF</sequence>
<organism evidence="2 3">
    <name type="scientific">Dendrothele bispora (strain CBS 962.96)</name>
    <dbReference type="NCBI Taxonomy" id="1314807"/>
    <lineage>
        <taxon>Eukaryota</taxon>
        <taxon>Fungi</taxon>
        <taxon>Dikarya</taxon>
        <taxon>Basidiomycota</taxon>
        <taxon>Agaricomycotina</taxon>
        <taxon>Agaricomycetes</taxon>
        <taxon>Agaricomycetidae</taxon>
        <taxon>Agaricales</taxon>
        <taxon>Agaricales incertae sedis</taxon>
        <taxon>Dendrothele</taxon>
    </lineage>
</organism>